<feature type="compositionally biased region" description="Basic and acidic residues" evidence="1">
    <location>
        <begin position="472"/>
        <end position="488"/>
    </location>
</feature>
<dbReference type="Pfam" id="PF14111">
    <property type="entry name" value="DUF4283"/>
    <property type="match status" value="1"/>
</dbReference>
<dbReference type="InterPro" id="IPR040256">
    <property type="entry name" value="At4g02000-like"/>
</dbReference>
<evidence type="ECO:0000256" key="1">
    <source>
        <dbReference type="SAM" id="MobiDB-lite"/>
    </source>
</evidence>
<sequence>MGHRKPKKHKKLSPRKRNSPQSKSKSKLNFSVLSAPSPAVVPPSVSLAIPTPISPSQVQDGSSFDLATKVDSSPDTIVHEIASIDADPEQTVKQSSAEEAKDKEAAPILVDAAELAGQDVNSAKAPLRPADSWCSLVKGTTKPLRKKGKAFILDSGEACVMIPNSVIERNKSSWDCFVLEQFYSDPPSQGTIHNIVNGIWSKQYRDISVSKMEGYSFLFRIPNKLTRNRVISQRLWQIQGQTMFVASWEPGLVPAKPELTSAPIWLELRKVPFQFFHEEGLERIAGLVGDPKFLHPSTANKQNLEVAKVFIIIDPRKPLPEAVNVQFESGEICRVLVSSPWMPPICEHCKEVGHSIKRCKLVPKPCKVCKSLDHVVGNCPGVQKPPFISKKTRRGRSRGKVWAEKTQGKQPSSTVQEVPHSQYGLGNDKDFAEGETSRPKLSANPPEPDPDLLSSKSNTSSEAEIDSSDISVSDKEEKEYGDFLDMNKRGTNKPLKWQSGTKGTRGKGPKH</sequence>
<dbReference type="Proteomes" id="UP000029120">
    <property type="component" value="Chromosome 8"/>
</dbReference>
<organism evidence="3 4">
    <name type="scientific">Arabis alpina</name>
    <name type="common">Alpine rock-cress</name>
    <dbReference type="NCBI Taxonomy" id="50452"/>
    <lineage>
        <taxon>Eukaryota</taxon>
        <taxon>Viridiplantae</taxon>
        <taxon>Streptophyta</taxon>
        <taxon>Embryophyta</taxon>
        <taxon>Tracheophyta</taxon>
        <taxon>Spermatophyta</taxon>
        <taxon>Magnoliopsida</taxon>
        <taxon>eudicotyledons</taxon>
        <taxon>Gunneridae</taxon>
        <taxon>Pentapetalae</taxon>
        <taxon>rosids</taxon>
        <taxon>malvids</taxon>
        <taxon>Brassicales</taxon>
        <taxon>Brassicaceae</taxon>
        <taxon>Arabideae</taxon>
        <taxon>Arabis</taxon>
    </lineage>
</organism>
<feature type="compositionally biased region" description="Basic residues" evidence="1">
    <location>
        <begin position="1"/>
        <end position="18"/>
    </location>
</feature>
<dbReference type="SUPFAM" id="SSF57756">
    <property type="entry name" value="Retrovirus zinc finger-like domains"/>
    <property type="match status" value="1"/>
</dbReference>
<dbReference type="Gene3D" id="4.10.60.10">
    <property type="entry name" value="Zinc finger, CCHC-type"/>
    <property type="match status" value="1"/>
</dbReference>
<reference evidence="4" key="1">
    <citation type="journal article" date="2015" name="Nat. Plants">
        <title>Genome expansion of Arabis alpina linked with retrotransposition and reduced symmetric DNA methylation.</title>
        <authorList>
            <person name="Willing E.M."/>
            <person name="Rawat V."/>
            <person name="Mandakova T."/>
            <person name="Maumus F."/>
            <person name="James G.V."/>
            <person name="Nordstroem K.J."/>
            <person name="Becker C."/>
            <person name="Warthmann N."/>
            <person name="Chica C."/>
            <person name="Szarzynska B."/>
            <person name="Zytnicki M."/>
            <person name="Albani M.C."/>
            <person name="Kiefer C."/>
            <person name="Bergonzi S."/>
            <person name="Castaings L."/>
            <person name="Mateos J.L."/>
            <person name="Berns M.C."/>
            <person name="Bujdoso N."/>
            <person name="Piofczyk T."/>
            <person name="de Lorenzo L."/>
            <person name="Barrero-Sicilia C."/>
            <person name="Mateos I."/>
            <person name="Piednoel M."/>
            <person name="Hagmann J."/>
            <person name="Chen-Min-Tao R."/>
            <person name="Iglesias-Fernandez R."/>
            <person name="Schuster S.C."/>
            <person name="Alonso-Blanco C."/>
            <person name="Roudier F."/>
            <person name="Carbonero P."/>
            <person name="Paz-Ares J."/>
            <person name="Davis S.J."/>
            <person name="Pecinka A."/>
            <person name="Quesneville H."/>
            <person name="Colot V."/>
            <person name="Lysak M.A."/>
            <person name="Weigel D."/>
            <person name="Coupland G."/>
            <person name="Schneeberger K."/>
        </authorList>
    </citation>
    <scope>NUCLEOTIDE SEQUENCE [LARGE SCALE GENOMIC DNA]</scope>
    <source>
        <strain evidence="4">cv. Pajares</strain>
    </source>
</reference>
<feature type="region of interest" description="Disordered" evidence="1">
    <location>
        <begin position="1"/>
        <end position="37"/>
    </location>
</feature>
<dbReference type="GO" id="GO:0008270">
    <property type="term" value="F:zinc ion binding"/>
    <property type="evidence" value="ECO:0007669"/>
    <property type="project" value="InterPro"/>
</dbReference>
<evidence type="ECO:0000313" key="4">
    <source>
        <dbReference type="Proteomes" id="UP000029120"/>
    </source>
</evidence>
<dbReference type="eggNOG" id="KOG1075">
    <property type="taxonomic scope" value="Eukaryota"/>
</dbReference>
<feature type="domain" description="DUF4283" evidence="2">
    <location>
        <begin position="171"/>
        <end position="255"/>
    </location>
</feature>
<proteinExistence type="predicted"/>
<dbReference type="EMBL" id="CM002876">
    <property type="protein sequence ID" value="KFK25394.1"/>
    <property type="molecule type" value="Genomic_DNA"/>
</dbReference>
<protein>
    <recommendedName>
        <fullName evidence="2">DUF4283 domain-containing protein</fullName>
    </recommendedName>
</protein>
<dbReference type="PANTHER" id="PTHR31286">
    <property type="entry name" value="GLYCINE-RICH CELL WALL STRUCTURAL PROTEIN 1.8-LIKE"/>
    <property type="match status" value="1"/>
</dbReference>
<dbReference type="PANTHER" id="PTHR31286:SF55">
    <property type="entry name" value="DUF4283 DOMAIN-CONTAINING PROTEIN"/>
    <property type="match status" value="1"/>
</dbReference>
<dbReference type="Gramene" id="KFK25394">
    <property type="protein sequence ID" value="KFK25394"/>
    <property type="gene ID" value="AALP_AA8G108600"/>
</dbReference>
<dbReference type="InterPro" id="IPR025558">
    <property type="entry name" value="DUF4283"/>
</dbReference>
<evidence type="ECO:0000313" key="3">
    <source>
        <dbReference type="EMBL" id="KFK25394.1"/>
    </source>
</evidence>
<dbReference type="GO" id="GO:0003676">
    <property type="term" value="F:nucleic acid binding"/>
    <property type="evidence" value="ECO:0007669"/>
    <property type="project" value="InterPro"/>
</dbReference>
<feature type="compositionally biased region" description="Basic residues" evidence="1">
    <location>
        <begin position="390"/>
        <end position="399"/>
    </location>
</feature>
<dbReference type="AlphaFoldDB" id="A0A087G692"/>
<accession>A0A087G692</accession>
<feature type="compositionally biased region" description="Polar residues" evidence="1">
    <location>
        <begin position="19"/>
        <end position="29"/>
    </location>
</feature>
<feature type="compositionally biased region" description="Basic and acidic residues" evidence="1">
    <location>
        <begin position="427"/>
        <end position="438"/>
    </location>
</feature>
<dbReference type="OrthoDB" id="1939300at2759"/>
<dbReference type="InterPro" id="IPR036875">
    <property type="entry name" value="Znf_CCHC_sf"/>
</dbReference>
<evidence type="ECO:0000259" key="2">
    <source>
        <dbReference type="Pfam" id="PF14111"/>
    </source>
</evidence>
<keyword evidence="4" id="KW-1185">Reference proteome</keyword>
<feature type="region of interest" description="Disordered" evidence="1">
    <location>
        <begin position="383"/>
        <end position="511"/>
    </location>
</feature>
<name>A0A087G692_ARAAL</name>
<gene>
    <name evidence="3" type="ordered locus">AALP_Aa8g108600</name>
</gene>